<dbReference type="AlphaFoldDB" id="A0A0K8RII4"/>
<name>A0A0K8RII4_IXORI</name>
<protein>
    <submittedName>
        <fullName evidence="1">Putative mitochondrial fatty acid anion carrier protein/uncoupling protein</fullName>
    </submittedName>
</protein>
<proteinExistence type="evidence at transcript level"/>
<organism evidence="1">
    <name type="scientific">Ixodes ricinus</name>
    <name type="common">Common tick</name>
    <name type="synonym">Acarus ricinus</name>
    <dbReference type="NCBI Taxonomy" id="34613"/>
    <lineage>
        <taxon>Eukaryota</taxon>
        <taxon>Metazoa</taxon>
        <taxon>Ecdysozoa</taxon>
        <taxon>Arthropoda</taxon>
        <taxon>Chelicerata</taxon>
        <taxon>Arachnida</taxon>
        <taxon>Acari</taxon>
        <taxon>Parasitiformes</taxon>
        <taxon>Ixodida</taxon>
        <taxon>Ixodoidea</taxon>
        <taxon>Ixodidae</taxon>
        <taxon>Ixodinae</taxon>
        <taxon>Ixodes</taxon>
    </lineage>
</organism>
<reference evidence="1" key="1">
    <citation type="submission" date="2012-12" db="EMBL/GenBank/DDBJ databases">
        <title>Identification and characterization of a phenylalanine ammonia-lyase gene family in Isatis indigotica Fort.</title>
        <authorList>
            <person name="Liu Q."/>
            <person name="Chen J."/>
            <person name="Zhou X."/>
            <person name="Di P."/>
            <person name="Xiao Y."/>
            <person name="Xuan H."/>
            <person name="Zhang L."/>
            <person name="Chen W."/>
        </authorList>
    </citation>
    <scope>NUCLEOTIDE SEQUENCE</scope>
    <source>
        <tissue evidence="1">Salivary gland</tissue>
    </source>
</reference>
<sequence length="140" mass="15460">MSIDGGRQALPEFHQPFFFHYARRGLEEPSTIDRMALGCHLSLDLESCLDNVEGIRHCFCDGRGGHGKRVLVEKGVDVAGFRRDSCDRRSHLGGGPSESPWCSRCSVLQSNSGRDIRGGFGQMSSRSCSASRRLTFRPVS</sequence>
<evidence type="ECO:0000313" key="1">
    <source>
        <dbReference type="EMBL" id="JAA70653.1"/>
    </source>
</evidence>
<dbReference type="EMBL" id="GADI01003155">
    <property type="protein sequence ID" value="JAA70653.1"/>
    <property type="molecule type" value="mRNA"/>
</dbReference>
<accession>A0A0K8RII4</accession>